<feature type="region of interest" description="Disordered" evidence="14">
    <location>
        <begin position="856"/>
        <end position="893"/>
    </location>
</feature>
<keyword evidence="4" id="KW-0813">Transport</keyword>
<evidence type="ECO:0000256" key="1">
    <source>
        <dbReference type="ARBA" id="ARBA00004651"/>
    </source>
</evidence>
<reference evidence="17 18" key="1">
    <citation type="journal article" date="2018" name="Mol. Biol. Evol.">
        <title>Broad Genomic Sampling Reveals a Smut Pathogenic Ancestry of the Fungal Clade Ustilaginomycotina.</title>
        <authorList>
            <person name="Kijpornyongpan T."/>
            <person name="Mondo S.J."/>
            <person name="Barry K."/>
            <person name="Sandor L."/>
            <person name="Lee J."/>
            <person name="Lipzen A."/>
            <person name="Pangilinan J."/>
            <person name="LaButti K."/>
            <person name="Hainaut M."/>
            <person name="Henrissat B."/>
            <person name="Grigoriev I.V."/>
            <person name="Spatafora J.W."/>
            <person name="Aime M.C."/>
        </authorList>
    </citation>
    <scope>NUCLEOTIDE SEQUENCE [LARGE SCALE GENOMIC DNA]</scope>
    <source>
        <strain evidence="17 18">MCA 3882</strain>
    </source>
</reference>
<feature type="compositionally biased region" description="Polar residues" evidence="14">
    <location>
        <begin position="1016"/>
        <end position="1032"/>
    </location>
</feature>
<dbReference type="EMBL" id="KZ819615">
    <property type="protein sequence ID" value="PWN31233.1"/>
    <property type="molecule type" value="Genomic_DNA"/>
</dbReference>
<dbReference type="Pfam" id="PF08030">
    <property type="entry name" value="NAD_binding_6"/>
    <property type="match status" value="1"/>
</dbReference>
<feature type="transmembrane region" description="Helical" evidence="15">
    <location>
        <begin position="204"/>
        <end position="224"/>
    </location>
</feature>
<evidence type="ECO:0000256" key="8">
    <source>
        <dbReference type="ARBA" id="ARBA00022989"/>
    </source>
</evidence>
<dbReference type="InterPro" id="IPR013121">
    <property type="entry name" value="Fe_red_NAD-bd_6"/>
</dbReference>
<dbReference type="GO" id="GO:0006826">
    <property type="term" value="P:iron ion transport"/>
    <property type="evidence" value="ECO:0007669"/>
    <property type="project" value="TreeGrafter"/>
</dbReference>
<feature type="transmembrane region" description="Helical" evidence="15">
    <location>
        <begin position="245"/>
        <end position="262"/>
    </location>
</feature>
<comment type="similarity">
    <text evidence="2">Belongs to the ferric reductase (FRE) family.</text>
</comment>
<proteinExistence type="inferred from homology"/>
<dbReference type="InterPro" id="IPR017938">
    <property type="entry name" value="Riboflavin_synthase-like_b-brl"/>
</dbReference>
<evidence type="ECO:0000256" key="2">
    <source>
        <dbReference type="ARBA" id="ARBA00006278"/>
    </source>
</evidence>
<dbReference type="InterPro" id="IPR013112">
    <property type="entry name" value="FAD-bd_8"/>
</dbReference>
<evidence type="ECO:0000256" key="11">
    <source>
        <dbReference type="ARBA" id="ARBA00023136"/>
    </source>
</evidence>
<dbReference type="GO" id="GO:0015677">
    <property type="term" value="P:copper ion import"/>
    <property type="evidence" value="ECO:0007669"/>
    <property type="project" value="TreeGrafter"/>
</dbReference>
<dbReference type="GO" id="GO:0005886">
    <property type="term" value="C:plasma membrane"/>
    <property type="evidence" value="ECO:0007669"/>
    <property type="project" value="UniProtKB-SubCell"/>
</dbReference>
<evidence type="ECO:0000256" key="3">
    <source>
        <dbReference type="ARBA" id="ARBA00012668"/>
    </source>
</evidence>
<dbReference type="Proteomes" id="UP000245771">
    <property type="component" value="Unassembled WGS sequence"/>
</dbReference>
<evidence type="ECO:0000313" key="18">
    <source>
        <dbReference type="Proteomes" id="UP000245771"/>
    </source>
</evidence>
<feature type="transmembrane region" description="Helical" evidence="15">
    <location>
        <begin position="49"/>
        <end position="68"/>
    </location>
</feature>
<dbReference type="Gene3D" id="3.40.50.80">
    <property type="entry name" value="Nucleotide-binding domain of ferredoxin-NADP reductase (FNR) module"/>
    <property type="match status" value="1"/>
</dbReference>
<dbReference type="PANTHER" id="PTHR32361:SF9">
    <property type="entry name" value="FERRIC REDUCTASE TRANSMEMBRANE COMPONENT 3-RELATED"/>
    <property type="match status" value="1"/>
</dbReference>
<organism evidence="17 18">
    <name type="scientific">Meira miltonrushii</name>
    <dbReference type="NCBI Taxonomy" id="1280837"/>
    <lineage>
        <taxon>Eukaryota</taxon>
        <taxon>Fungi</taxon>
        <taxon>Dikarya</taxon>
        <taxon>Basidiomycota</taxon>
        <taxon>Ustilaginomycotina</taxon>
        <taxon>Exobasidiomycetes</taxon>
        <taxon>Exobasidiales</taxon>
        <taxon>Brachybasidiaceae</taxon>
        <taxon>Meira</taxon>
    </lineage>
</organism>
<evidence type="ECO:0000256" key="4">
    <source>
        <dbReference type="ARBA" id="ARBA00022448"/>
    </source>
</evidence>
<feature type="transmembrane region" description="Helical" evidence="15">
    <location>
        <begin position="111"/>
        <end position="132"/>
    </location>
</feature>
<evidence type="ECO:0000256" key="13">
    <source>
        <dbReference type="ARBA" id="ARBA00048483"/>
    </source>
</evidence>
<keyword evidence="12" id="KW-0325">Glycoprotein</keyword>
<feature type="compositionally biased region" description="Basic residues" evidence="14">
    <location>
        <begin position="858"/>
        <end position="875"/>
    </location>
</feature>
<evidence type="ECO:0000256" key="7">
    <source>
        <dbReference type="ARBA" id="ARBA00022982"/>
    </source>
</evidence>
<protein>
    <recommendedName>
        <fullName evidence="3">ferric-chelate reductase (NADPH)</fullName>
        <ecNumber evidence="3">1.16.1.9</ecNumber>
    </recommendedName>
</protein>
<dbReference type="PANTHER" id="PTHR32361">
    <property type="entry name" value="FERRIC/CUPRIC REDUCTASE TRANSMEMBRANE COMPONENT"/>
    <property type="match status" value="1"/>
</dbReference>
<comment type="catalytic activity">
    <reaction evidence="13">
        <text>2 a Fe(II)-siderophore + NADP(+) + H(+) = 2 a Fe(III)-siderophore + NADPH</text>
        <dbReference type="Rhea" id="RHEA:28795"/>
        <dbReference type="Rhea" id="RHEA-COMP:11342"/>
        <dbReference type="Rhea" id="RHEA-COMP:11344"/>
        <dbReference type="ChEBI" id="CHEBI:15378"/>
        <dbReference type="ChEBI" id="CHEBI:29033"/>
        <dbReference type="ChEBI" id="CHEBI:29034"/>
        <dbReference type="ChEBI" id="CHEBI:57783"/>
        <dbReference type="ChEBI" id="CHEBI:58349"/>
        <dbReference type="EC" id="1.16.1.9"/>
    </reaction>
</comment>
<keyword evidence="7" id="KW-0249">Electron transport</keyword>
<dbReference type="InterPro" id="IPR039261">
    <property type="entry name" value="FNR_nucleotide-bd"/>
</dbReference>
<keyword evidence="9" id="KW-0560">Oxidoreductase</keyword>
<dbReference type="Pfam" id="PF01794">
    <property type="entry name" value="Ferric_reduct"/>
    <property type="match status" value="1"/>
</dbReference>
<evidence type="ECO:0000256" key="15">
    <source>
        <dbReference type="SAM" id="Phobius"/>
    </source>
</evidence>
<dbReference type="SFLD" id="SFLDS00052">
    <property type="entry name" value="Ferric_Reductase_Domain"/>
    <property type="match status" value="1"/>
</dbReference>
<evidence type="ECO:0000256" key="5">
    <source>
        <dbReference type="ARBA" id="ARBA00022475"/>
    </source>
</evidence>
<dbReference type="RefSeq" id="XP_025351535.1">
    <property type="nucleotide sequence ID" value="XM_025502149.1"/>
</dbReference>
<name>A0A316V4S7_9BASI</name>
<keyword evidence="11 15" id="KW-0472">Membrane</keyword>
<feature type="domain" description="FAD-binding FR-type" evidence="16">
    <location>
        <begin position="525"/>
        <end position="690"/>
    </location>
</feature>
<dbReference type="OrthoDB" id="10006946at2759"/>
<evidence type="ECO:0000256" key="10">
    <source>
        <dbReference type="ARBA" id="ARBA00023065"/>
    </source>
</evidence>
<dbReference type="Gene3D" id="2.40.30.10">
    <property type="entry name" value="Translation factors"/>
    <property type="match status" value="1"/>
</dbReference>
<dbReference type="InParanoid" id="A0A316V4S7"/>
<keyword evidence="8 15" id="KW-1133">Transmembrane helix</keyword>
<dbReference type="GeneID" id="37023930"/>
<dbReference type="GO" id="GO:0006879">
    <property type="term" value="P:intracellular iron ion homeostasis"/>
    <property type="evidence" value="ECO:0007669"/>
    <property type="project" value="TreeGrafter"/>
</dbReference>
<dbReference type="SUPFAM" id="SSF63380">
    <property type="entry name" value="Riboflavin synthase domain-like"/>
    <property type="match status" value="1"/>
</dbReference>
<dbReference type="PROSITE" id="PS51384">
    <property type="entry name" value="FAD_FR"/>
    <property type="match status" value="1"/>
</dbReference>
<sequence length="1161" mass="129279">MGSVYVPPSSSSGGSCTGGCGTTNDAKYQYLGGYFNAHMLSMPSHRYEYISWIVLAIVILIIAAFHHVGLGDQSYIGAAWSRWALKNRVIKIGKKENQSRKVITFPSFGRTLLLIALVIVPVVLTIVGADYISPSANVFDMSQSWPNTNISRYTVGLNRRSQLMKRLQWGQGNFPSVITTPPSITLPYRTWWTAGGRTGGMTNALTPFVVVIALKQVPFALLSTKFLGGFAFDRLSFMHKWGGRVVWLFATAHIVLWSVQLSKDQAFGGPMWAFVFMWVKFRWGWVSYGFFTLLVALSIGPIRTDYYEFFYIAHVVCAIGFMVTAWLHHPPLGPWMYATLLWWLLERIVRSIKVAYINGLGFAGRKPQVAIGTNAHAAAPYRSDGFVNDPYRNHVNQKSFSASSSVTMHSEPKGMPSPFNSQPTNFQSFGDFMPYDQENSYSNRRKTRLSARYDPVNDVIDGYADSHDAIAMQPVSSTPRYTLHDGGPQQVSPPSSEFHASADHYTRRAESIHSQQDSHLIKRLPHPRPAMAADVAAVLRPGYAYVQLLPGKTLRLTLRTPNSFTWQAGQYVNLNVPKVRWWQSHPFTIASAHNADYPSSTMFREDEEEKGLIMNNKQKGEERTIVLLLRARAGFTHQLWDHVRLEREKQIRAIEDSTGMQYSHGEVAKTATGVHVRAIIDGPFGSAQRTRWGIHSSIVIICGGSGVSFGMAVLEYLCAVMAGVKRGEKNFQTRRVRFVWILREYSHLQWIASALRRCVEMVPPEMLQVDLYVTSARARQFNERRTLYQANASISNMDALSSQGGYSNDDPFPPRFTEGPDQEEYEVDANALTQFDGEDTSAPTAAEAKINERVHKEGKLRRAHTRRATVKRNKGRAAANQTPNVPRSGLVSPTDDTVVRAAQAGIHERAHRPPTANNVNGQRGGAHQLNHYDLGERAMPVYEDDGDNEKTFDQQSSQLQVPRRPSSPSSYFNARGMSPGTSPLPLSPSPYETPRALTPNPMDGRYTPDGFYQPYPASSTTHLNTSFGQQTPHSFSSHMHHHHGSSNLAGTPQMPPMYPDGSDLTPVISQNDVPIDLDEAENGDMGIISELARVGYPKLDRIVREEVEKSAGRVLVSACGPNSLGNLIRSIVSKQIDLKGVRAGKKNAHINVVTESYEWGG</sequence>
<feature type="compositionally biased region" description="Polar residues" evidence="14">
    <location>
        <begin position="953"/>
        <end position="972"/>
    </location>
</feature>
<comment type="subcellular location">
    <subcellularLocation>
        <location evidence="1">Cell membrane</location>
        <topology evidence="1">Multi-pass membrane protein</topology>
    </subcellularLocation>
</comment>
<evidence type="ECO:0000259" key="16">
    <source>
        <dbReference type="PROSITE" id="PS51384"/>
    </source>
</evidence>
<dbReference type="STRING" id="1280837.A0A316V4S7"/>
<dbReference type="AlphaFoldDB" id="A0A316V4S7"/>
<evidence type="ECO:0000313" key="17">
    <source>
        <dbReference type="EMBL" id="PWN31233.1"/>
    </source>
</evidence>
<evidence type="ECO:0000256" key="14">
    <source>
        <dbReference type="SAM" id="MobiDB-lite"/>
    </source>
</evidence>
<accession>A0A316V4S7</accession>
<evidence type="ECO:0000256" key="12">
    <source>
        <dbReference type="ARBA" id="ARBA00023180"/>
    </source>
</evidence>
<keyword evidence="10" id="KW-0406">Ion transport</keyword>
<dbReference type="InterPro" id="IPR013130">
    <property type="entry name" value="Fe3_Rdtase_TM_dom"/>
</dbReference>
<evidence type="ECO:0000256" key="6">
    <source>
        <dbReference type="ARBA" id="ARBA00022692"/>
    </source>
</evidence>
<keyword evidence="5" id="KW-1003">Cell membrane</keyword>
<dbReference type="GO" id="GO:0052851">
    <property type="term" value="F:ferric-chelate reductase (NADPH) activity"/>
    <property type="evidence" value="ECO:0007669"/>
    <property type="project" value="UniProtKB-EC"/>
</dbReference>
<dbReference type="CDD" id="cd06186">
    <property type="entry name" value="NOX_Duox_like_FAD_NADP"/>
    <property type="match status" value="1"/>
</dbReference>
<keyword evidence="18" id="KW-1185">Reference proteome</keyword>
<gene>
    <name evidence="17" type="ORF">FA14DRAFT_30082</name>
</gene>
<dbReference type="Pfam" id="PF08022">
    <property type="entry name" value="FAD_binding_8"/>
    <property type="match status" value="1"/>
</dbReference>
<feature type="transmembrane region" description="Helical" evidence="15">
    <location>
        <begin position="282"/>
        <end position="302"/>
    </location>
</feature>
<dbReference type="InterPro" id="IPR017927">
    <property type="entry name" value="FAD-bd_FR_type"/>
</dbReference>
<feature type="region of interest" description="Disordered" evidence="14">
    <location>
        <begin position="941"/>
        <end position="1069"/>
    </location>
</feature>
<dbReference type="EC" id="1.16.1.9" evidence="3"/>
<feature type="transmembrane region" description="Helical" evidence="15">
    <location>
        <begin position="309"/>
        <end position="329"/>
    </location>
</feature>
<dbReference type="InterPro" id="IPR051410">
    <property type="entry name" value="Ferric/Cupric_Reductase"/>
</dbReference>
<keyword evidence="6 15" id="KW-0812">Transmembrane</keyword>
<evidence type="ECO:0000256" key="9">
    <source>
        <dbReference type="ARBA" id="ARBA00023002"/>
    </source>
</evidence>